<comment type="pathway">
    <text evidence="1">Cofactor biosynthesis; NAD(+) biosynthesis; nicotinate D-ribonucleotide from nicotinate: step 1/1.</text>
</comment>
<dbReference type="AlphaFoldDB" id="A0A6G4MVR4"/>
<name>A0A6G4MVR4_9ENTR</name>
<dbReference type="Pfam" id="PF04095">
    <property type="entry name" value="NAPRTase"/>
    <property type="match status" value="1"/>
</dbReference>
<evidence type="ECO:0000256" key="3">
    <source>
        <dbReference type="ARBA" id="ARBA00013236"/>
    </source>
</evidence>
<comment type="similarity">
    <text evidence="2">Belongs to the NAPRTase family.</text>
</comment>
<evidence type="ECO:0000256" key="5">
    <source>
        <dbReference type="ARBA" id="ARBA00022598"/>
    </source>
</evidence>
<dbReference type="InterPro" id="IPR036068">
    <property type="entry name" value="Nicotinate_pribotase-like_C"/>
</dbReference>
<dbReference type="GO" id="GO:0004516">
    <property type="term" value="F:nicotinate phosphoribosyltransferase activity"/>
    <property type="evidence" value="ECO:0007669"/>
    <property type="project" value="UniProtKB-EC"/>
</dbReference>
<dbReference type="UniPathway" id="UPA00253">
    <property type="reaction ID" value="UER00457"/>
</dbReference>
<dbReference type="PANTHER" id="PTHR11098">
    <property type="entry name" value="NICOTINATE PHOSPHORIBOSYLTRANSFERASE"/>
    <property type="match status" value="1"/>
</dbReference>
<comment type="caution">
    <text evidence="8">The sequence shown here is derived from an EMBL/GenBank/DDBJ whole genome shotgun (WGS) entry which is preliminary data.</text>
</comment>
<evidence type="ECO:0000256" key="2">
    <source>
        <dbReference type="ARBA" id="ARBA00010897"/>
    </source>
</evidence>
<reference evidence="8" key="1">
    <citation type="submission" date="2020-02" db="EMBL/GenBank/DDBJ databases">
        <title>WGS of Carbapenem-Resistant Enterobacteriaceae.</title>
        <authorList>
            <person name="Tokajian S."/>
            <person name="El Chaar M."/>
            <person name="El Khoury M."/>
        </authorList>
    </citation>
    <scope>NUCLEOTIDE SEQUENCE</scope>
    <source>
        <strain evidence="8">EHM_71</strain>
    </source>
</reference>
<dbReference type="GO" id="GO:0034355">
    <property type="term" value="P:NAD+ biosynthetic process via the salvage pathway"/>
    <property type="evidence" value="ECO:0007669"/>
    <property type="project" value="TreeGrafter"/>
</dbReference>
<dbReference type="GO" id="GO:0005829">
    <property type="term" value="C:cytosol"/>
    <property type="evidence" value="ECO:0007669"/>
    <property type="project" value="TreeGrafter"/>
</dbReference>
<accession>A0A6G4MVR4</accession>
<dbReference type="EC" id="6.3.4.21" evidence="3"/>
<dbReference type="SUPFAM" id="SSF51690">
    <property type="entry name" value="Nicotinate/Quinolinate PRTase C-terminal domain-like"/>
    <property type="match status" value="1"/>
</dbReference>
<evidence type="ECO:0000256" key="4">
    <source>
        <dbReference type="ARBA" id="ARBA00022553"/>
    </source>
</evidence>
<evidence type="ECO:0000313" key="8">
    <source>
        <dbReference type="EMBL" id="NGF45231.1"/>
    </source>
</evidence>
<dbReference type="PANTHER" id="PTHR11098:SF1">
    <property type="entry name" value="NICOTINATE PHOSPHORIBOSYLTRANSFERASE"/>
    <property type="match status" value="1"/>
</dbReference>
<dbReference type="GO" id="GO:0016757">
    <property type="term" value="F:glycosyltransferase activity"/>
    <property type="evidence" value="ECO:0007669"/>
    <property type="project" value="UniProtKB-KW"/>
</dbReference>
<keyword evidence="8" id="KW-0328">Glycosyltransferase</keyword>
<evidence type="ECO:0000256" key="6">
    <source>
        <dbReference type="ARBA" id="ARBA00022642"/>
    </source>
</evidence>
<gene>
    <name evidence="8" type="ORF">G5635_22895</name>
</gene>
<dbReference type="InterPro" id="IPR041525">
    <property type="entry name" value="N/Namide_PRibTrfase"/>
</dbReference>
<sequence length="67" mass="7299">LSFGIGTRLTCDIPQVKPLNIVIKLVECNGKPVAKLSDSPGKTICHDKAFVRALRKAFDLPHIKKAS</sequence>
<evidence type="ECO:0000256" key="1">
    <source>
        <dbReference type="ARBA" id="ARBA00004952"/>
    </source>
</evidence>
<dbReference type="Gene3D" id="3.20.140.10">
    <property type="entry name" value="nicotinate phosphoribosyltransferase"/>
    <property type="match status" value="1"/>
</dbReference>
<protein>
    <recommendedName>
        <fullName evidence="3">nicotinate phosphoribosyltransferase</fullName>
        <ecNumber evidence="3">6.3.4.21</ecNumber>
    </recommendedName>
</protein>
<feature type="non-terminal residue" evidence="8">
    <location>
        <position position="1"/>
    </location>
</feature>
<dbReference type="EMBL" id="JAAJRM010000092">
    <property type="protein sequence ID" value="NGF45231.1"/>
    <property type="molecule type" value="Genomic_DNA"/>
</dbReference>
<keyword evidence="6" id="KW-0662">Pyridine nucleotide biosynthesis</keyword>
<organism evidence="8">
    <name type="scientific">Enterobacter hormaechei</name>
    <dbReference type="NCBI Taxonomy" id="158836"/>
    <lineage>
        <taxon>Bacteria</taxon>
        <taxon>Pseudomonadati</taxon>
        <taxon>Pseudomonadota</taxon>
        <taxon>Gammaproteobacteria</taxon>
        <taxon>Enterobacterales</taxon>
        <taxon>Enterobacteriaceae</taxon>
        <taxon>Enterobacter</taxon>
        <taxon>Enterobacter cloacae complex</taxon>
    </lineage>
</organism>
<feature type="domain" description="Nicotinate/nicotinamide phosphoribosyltransferase" evidence="7">
    <location>
        <begin position="2"/>
        <end position="62"/>
    </location>
</feature>
<keyword evidence="8" id="KW-0808">Transferase</keyword>
<keyword evidence="5 8" id="KW-0436">Ligase</keyword>
<evidence type="ECO:0000259" key="7">
    <source>
        <dbReference type="Pfam" id="PF04095"/>
    </source>
</evidence>
<dbReference type="InterPro" id="IPR007229">
    <property type="entry name" value="Nic_PRibTrfase-Fam"/>
</dbReference>
<keyword evidence="4" id="KW-0597">Phosphoprotein</keyword>
<proteinExistence type="inferred from homology"/>